<dbReference type="EMBL" id="LVVZ01000022">
    <property type="protein sequence ID" value="OKL43189.1"/>
    <property type="molecule type" value="Genomic_DNA"/>
</dbReference>
<evidence type="ECO:0000313" key="4">
    <source>
        <dbReference type="Proteomes" id="UP000185783"/>
    </source>
</evidence>
<evidence type="ECO:0000256" key="1">
    <source>
        <dbReference type="SAM" id="SignalP"/>
    </source>
</evidence>
<keyword evidence="1" id="KW-0732">Signal</keyword>
<evidence type="ECO:0000259" key="2">
    <source>
        <dbReference type="Pfam" id="PF16998"/>
    </source>
</evidence>
<feature type="domain" description="Surface antigen" evidence="2">
    <location>
        <begin position="45"/>
        <end position="139"/>
    </location>
</feature>
<dbReference type="InterPro" id="IPR032635">
    <property type="entry name" value="Anti_2"/>
</dbReference>
<gene>
    <name evidence="3" type="ORF">A3843_15905</name>
</gene>
<reference evidence="3 4" key="1">
    <citation type="submission" date="2016-03" db="EMBL/GenBank/DDBJ databases">
        <title>Genome sequence of Nesiotobacter sp. nov., a moderately halophilic alphaproteobacterium isolated from the Yellow Sea, China.</title>
        <authorList>
            <person name="Zhang G."/>
            <person name="Zhang R."/>
        </authorList>
    </citation>
    <scope>NUCLEOTIDE SEQUENCE [LARGE SCALE GENOMIC DNA]</scope>
    <source>
        <strain evidence="3 4">WB1-6</strain>
    </source>
</reference>
<name>A0A1U7JEL8_9HYPH</name>
<dbReference type="PROSITE" id="PS51257">
    <property type="entry name" value="PROKAR_LIPOPROTEIN"/>
    <property type="match status" value="1"/>
</dbReference>
<comment type="caution">
    <text evidence="3">The sequence shown here is derived from an EMBL/GenBank/DDBJ whole genome shotgun (WGS) entry which is preliminary data.</text>
</comment>
<protein>
    <recommendedName>
        <fullName evidence="2">Surface antigen domain-containing protein</fullName>
    </recommendedName>
</protein>
<dbReference type="OrthoDB" id="5402098at2"/>
<proteinExistence type="predicted"/>
<evidence type="ECO:0000313" key="3">
    <source>
        <dbReference type="EMBL" id="OKL43189.1"/>
    </source>
</evidence>
<dbReference type="Pfam" id="PF16998">
    <property type="entry name" value="17kDa_Anti_2"/>
    <property type="match status" value="1"/>
</dbReference>
<dbReference type="Proteomes" id="UP000185783">
    <property type="component" value="Unassembled WGS sequence"/>
</dbReference>
<feature type="chain" id="PRO_5010558361" description="Surface antigen domain-containing protein" evidence="1">
    <location>
        <begin position="24"/>
        <end position="141"/>
    </location>
</feature>
<dbReference type="AlphaFoldDB" id="A0A1U7JEL8"/>
<sequence length="141" mass="15032">MYRIGVCLSFCLALVGCGTPSSEANNDSAMVGFWASPASDPSGQQAINGVVVPQLEDLLADRDLSTAEKAQTAALDASETGSLVKWTSRRADAQGAVRSGPVYYVNDKPCRDYTHSIEIDEQKLIFNGAACKSGKNWTVLN</sequence>
<accession>A0A1U7JEL8</accession>
<organism evidence="3 4">
    <name type="scientific">Pseudovibrio exalbescens</name>
    <dbReference type="NCBI Taxonomy" id="197461"/>
    <lineage>
        <taxon>Bacteria</taxon>
        <taxon>Pseudomonadati</taxon>
        <taxon>Pseudomonadota</taxon>
        <taxon>Alphaproteobacteria</taxon>
        <taxon>Hyphomicrobiales</taxon>
        <taxon>Stappiaceae</taxon>
        <taxon>Pseudovibrio</taxon>
    </lineage>
</organism>
<feature type="signal peptide" evidence="1">
    <location>
        <begin position="1"/>
        <end position="23"/>
    </location>
</feature>
<keyword evidence="4" id="KW-1185">Reference proteome</keyword>
<dbReference type="STRING" id="197461.A3843_15905"/>
<dbReference type="RefSeq" id="WP_051269617.1">
    <property type="nucleotide sequence ID" value="NZ_LVVZ01000022.1"/>
</dbReference>